<evidence type="ECO:0000313" key="2">
    <source>
        <dbReference type="EMBL" id="CAB3966490.1"/>
    </source>
</evidence>
<name>A0A6J5J4E8_9BURK</name>
<dbReference type="EMBL" id="CABWIL020000014">
    <property type="protein sequence ID" value="CAB3966490.1"/>
    <property type="molecule type" value="Genomic_DNA"/>
</dbReference>
<dbReference type="InterPro" id="IPR029058">
    <property type="entry name" value="AB_hydrolase_fold"/>
</dbReference>
<evidence type="ECO:0000313" key="3">
    <source>
        <dbReference type="Proteomes" id="UP000494301"/>
    </source>
</evidence>
<dbReference type="GO" id="GO:0016787">
    <property type="term" value="F:hydrolase activity"/>
    <property type="evidence" value="ECO:0007669"/>
    <property type="project" value="UniProtKB-KW"/>
</dbReference>
<dbReference type="Gene3D" id="3.40.50.1820">
    <property type="entry name" value="alpha/beta hydrolase"/>
    <property type="match status" value="1"/>
</dbReference>
<dbReference type="Proteomes" id="UP000494301">
    <property type="component" value="Unassembled WGS sequence"/>
</dbReference>
<evidence type="ECO:0000256" key="1">
    <source>
        <dbReference type="SAM" id="Coils"/>
    </source>
</evidence>
<feature type="coiled-coil region" evidence="1">
    <location>
        <begin position="232"/>
        <end position="259"/>
    </location>
</feature>
<organism evidence="2 3">
    <name type="scientific">Burkholderia aenigmatica</name>
    <dbReference type="NCBI Taxonomy" id="2015348"/>
    <lineage>
        <taxon>Bacteria</taxon>
        <taxon>Pseudomonadati</taxon>
        <taxon>Pseudomonadota</taxon>
        <taxon>Betaproteobacteria</taxon>
        <taxon>Burkholderiales</taxon>
        <taxon>Burkholderiaceae</taxon>
        <taxon>Burkholderia</taxon>
        <taxon>Burkholderia cepacia complex</taxon>
    </lineage>
</organism>
<dbReference type="AlphaFoldDB" id="A0A6J5J4E8"/>
<accession>A0A6J5J4E8</accession>
<keyword evidence="1" id="KW-0175">Coiled coil</keyword>
<proteinExistence type="predicted"/>
<protein>
    <submittedName>
        <fullName evidence="2">Alpha/beta hydrolase</fullName>
    </submittedName>
</protein>
<dbReference type="SUPFAM" id="SSF53474">
    <property type="entry name" value="alpha/beta-Hydrolases"/>
    <property type="match status" value="1"/>
</dbReference>
<keyword evidence="2" id="KW-0378">Hydrolase</keyword>
<gene>
    <name evidence="2" type="ORF">BLA3211_03956</name>
</gene>
<sequence>MKQQGSNGRVAVTAGLRGASWTPARMQVPYTTTPFPLTTQDGQATLGVLFSRAPVRKVVFIMHPREFVMTHYLVPEALDAGWACWVQAPRSIGSDLRLEHEIALHDVAAGMRQLRELGFETIVLAGNSGGAGLFAFYNQQSRLPAEERIRRTPAGRPTGLDTAVMPVADGIAFVSPHPGQGVLLMNALDPSVTDESDPFSSAAELDPFSAANGFRRPPESSSYAPEFIERYRRAQRERVARLDQRARELVERRQSARARLKEAPTRTDKQLASHGPILTVWRTDADLRCWDTSLDPSERLVGSLWGADPSVSNLGSVGFGRLVTPESWLSTWSGLSSNASFAKCASSIVQPTLLIEYTGDNSAFPGDIDAMFASFATADKARHRVRGNHHGLPLDDGEVSGQVLAGQHLQAWLNAKF</sequence>
<reference evidence="2 3" key="1">
    <citation type="submission" date="2020-04" db="EMBL/GenBank/DDBJ databases">
        <authorList>
            <person name="Depoorter E."/>
        </authorList>
    </citation>
    <scope>NUCLEOTIDE SEQUENCE [LARGE SCALE GENOMIC DNA]</scope>
    <source>
        <strain evidence="2 3">BCC0217</strain>
    </source>
</reference>
<dbReference type="RefSeq" id="WP_175222108.1">
    <property type="nucleotide sequence ID" value="NZ_CABWIL020000014.1"/>
</dbReference>